<dbReference type="SUPFAM" id="SSF56634">
    <property type="entry name" value="Heme-dependent catalase-like"/>
    <property type="match status" value="1"/>
</dbReference>
<dbReference type="AlphaFoldDB" id="A0A0D8BM03"/>
<reference evidence="3 4" key="2">
    <citation type="journal article" date="2016" name="Genome Announc.">
        <title>Permanent Draft Genome Sequences for Two Variants of Frankia sp. Strain CpI1, the First Frankia Strain Isolated from Root Nodules of Comptonia peregrina.</title>
        <authorList>
            <person name="Oshone R."/>
            <person name="Hurst S.G.IV."/>
            <person name="Abebe-Akele F."/>
            <person name="Simpson S."/>
            <person name="Morris K."/>
            <person name="Thomas W.K."/>
            <person name="Tisa L.S."/>
        </authorList>
    </citation>
    <scope>NUCLEOTIDE SEQUENCE [LARGE SCALE GENOMIC DNA]</scope>
    <source>
        <strain evidence="4">CpI1-S</strain>
    </source>
</reference>
<evidence type="ECO:0000313" key="3">
    <source>
        <dbReference type="EMBL" id="KJE25130.1"/>
    </source>
</evidence>
<dbReference type="CDD" id="cd14731">
    <property type="entry name" value="LodA_like_1"/>
    <property type="match status" value="1"/>
</dbReference>
<dbReference type="InterPro" id="IPR033798">
    <property type="entry name" value="LodA-like"/>
</dbReference>
<feature type="domain" description="L-Lysine epsilon oxidase N-terminal" evidence="1">
    <location>
        <begin position="352"/>
        <end position="563"/>
    </location>
</feature>
<protein>
    <submittedName>
        <fullName evidence="3">Catalase</fullName>
    </submittedName>
</protein>
<accession>A0A0D8BM03</accession>
<keyword evidence="4" id="KW-1185">Reference proteome</keyword>
<evidence type="ECO:0000259" key="1">
    <source>
        <dbReference type="Pfam" id="PF17990"/>
    </source>
</evidence>
<evidence type="ECO:0000259" key="2">
    <source>
        <dbReference type="Pfam" id="PF18417"/>
    </source>
</evidence>
<dbReference type="GO" id="GO:0020037">
    <property type="term" value="F:heme binding"/>
    <property type="evidence" value="ECO:0007669"/>
    <property type="project" value="InterPro"/>
</dbReference>
<dbReference type="InterPro" id="IPR041173">
    <property type="entry name" value="LodA_C"/>
</dbReference>
<dbReference type="Proteomes" id="UP000032545">
    <property type="component" value="Unassembled WGS sequence"/>
</dbReference>
<name>A0A0D8BM03_9ACTN</name>
<organism evidence="3 4">
    <name type="scientific">Frankia torreyi</name>
    <dbReference type="NCBI Taxonomy" id="1856"/>
    <lineage>
        <taxon>Bacteria</taxon>
        <taxon>Bacillati</taxon>
        <taxon>Actinomycetota</taxon>
        <taxon>Actinomycetes</taxon>
        <taxon>Frankiales</taxon>
        <taxon>Frankiaceae</taxon>
        <taxon>Frankia</taxon>
    </lineage>
</organism>
<dbReference type="Pfam" id="PF17990">
    <property type="entry name" value="LodA_N"/>
    <property type="match status" value="1"/>
</dbReference>
<reference evidence="4" key="1">
    <citation type="submission" date="2015-02" db="EMBL/GenBank/DDBJ databases">
        <title>Draft Genome of Frankia sp. CpI1-S.</title>
        <authorList>
            <person name="Oshone R.T."/>
            <person name="Ngom M."/>
            <person name="Ghodhbane-Gtari F."/>
            <person name="Gtari M."/>
            <person name="Morris K."/>
            <person name="Thomas K."/>
            <person name="Sen A."/>
            <person name="Tisa L.S."/>
        </authorList>
    </citation>
    <scope>NUCLEOTIDE SEQUENCE [LARGE SCALE GENOMIC DNA]</scope>
    <source>
        <strain evidence="4">CpI1-S</strain>
    </source>
</reference>
<dbReference type="EMBL" id="JYFN01000002">
    <property type="protein sequence ID" value="KJE25130.1"/>
    <property type="molecule type" value="Genomic_DNA"/>
</dbReference>
<proteinExistence type="predicted"/>
<sequence>MNPTTSPTCADPIADLKAMFVDTVLRQRVDSGQDPVRRPVFSKAHGVAQGLLSVRPDLPEELRIGLLRQDALPAWVRFSSDTLPSRTDLKSTLGIGIKLFGVPGRKLLATEVDATTHDLVLQNHDVFFVDTATDMCEFTRAGVVDHDYAGYLAEHPTTRQILADMAKSEASVLTATYWSGLPYAFGPDRQVKYKLLPVSAAPADDRAGPPGQDPSYLRSDLRFRLLAGQAVFHLMVQFRTEPDAMPLDRATVRWEEGQSAPVHVATLTLHGQDVAARGQDAYGESLAFQPWHALPDHAPLGSISDARRVVYQASAELRRNVNGVPVGEPDAPRPTMTVHPARDTRIVRAAIHPAIGVARVGNSEEYHLAPEVDDPVPLPFDSYKDATGALRRQAVRFRVYGYNAAGEAVAELTADNADLCWTVHVANKKAAWYEFQIALDIPEATSAPDSRRRNAQVPVEDRGDLTIDPGKRTIRGRNQSGLDHRFDTGQFCGKKVYLGELATDEDGRLIFLGGRGVSASRDGSPATTFANNDGWHDDTSDGPVTAEVRIDGELVPTDPAWVVTAPPNYAPQLRSVRTLHDLLYDAYVSAGILPRPRSVSFRRDILPVLHRMCALQWVNQGFAARFGWGGRDFFLAPGYLARLASPAAVDDDVRRTVFATFRNLDRDGVSPVPWPPVYGDAMSLPPVSAHQHMTVTPTQYWQLEQWAKGNFDADYGTDDDPGNAPARNLGDVDIAEQPSTLDRAALSFCLADAFHPGCEVTWPVRHTTMYSAPFRIRHRDPDQPETDYGNVLTPLAALSRTGPLYGQGAGDLTRWMAVPWQTDTASCRSGYDLGFGRRYDPYLPTFWPARVPNQVLSEEDYQTVVDPSQDISTRLAAFARRRVWDRFFPADYLRRINCMVAEFGKLGVIEVRPGPTDTAEFPPVMMVESETGFGPDTGPALRGLITIHVPESADHAVAARAAAAAVAADDRPDDEVAAGYIDKVARFPHGLR</sequence>
<dbReference type="PATRIC" id="fig|1502723.3.peg.291"/>
<feature type="domain" description="L-lysine epsilon oxidase C-terminal" evidence="2">
    <location>
        <begin position="687"/>
        <end position="832"/>
    </location>
</feature>
<dbReference type="RefSeq" id="WP_044883090.1">
    <property type="nucleotide sequence ID" value="NZ_JYFN01000002.1"/>
</dbReference>
<gene>
    <name evidence="3" type="ORF">FF36_00263</name>
</gene>
<dbReference type="InterPro" id="IPR020835">
    <property type="entry name" value="Catalase_sf"/>
</dbReference>
<dbReference type="InterPro" id="IPR041168">
    <property type="entry name" value="LodA_N"/>
</dbReference>
<dbReference type="Gene3D" id="2.40.180.10">
    <property type="entry name" value="Catalase core domain"/>
    <property type="match status" value="1"/>
</dbReference>
<dbReference type="Pfam" id="PF18417">
    <property type="entry name" value="LodA_C"/>
    <property type="match status" value="1"/>
</dbReference>
<evidence type="ECO:0000313" key="4">
    <source>
        <dbReference type="Proteomes" id="UP000032545"/>
    </source>
</evidence>
<comment type="caution">
    <text evidence="3">The sequence shown here is derived from an EMBL/GenBank/DDBJ whole genome shotgun (WGS) entry which is preliminary data.</text>
</comment>